<keyword evidence="2" id="KW-0238">DNA-binding</keyword>
<name>A0ABX8RYR1_NOCIO</name>
<keyword evidence="3" id="KW-0804">Transcription</keyword>
<dbReference type="CDD" id="cd05466">
    <property type="entry name" value="PBP2_LTTR_substrate"/>
    <property type="match status" value="1"/>
</dbReference>
<organism evidence="6 7">
    <name type="scientific">Nocardia iowensis</name>
    <dbReference type="NCBI Taxonomy" id="204891"/>
    <lineage>
        <taxon>Bacteria</taxon>
        <taxon>Bacillati</taxon>
        <taxon>Actinomycetota</taxon>
        <taxon>Actinomycetes</taxon>
        <taxon>Mycobacteriales</taxon>
        <taxon>Nocardiaceae</taxon>
        <taxon>Nocardia</taxon>
    </lineage>
</organism>
<reference evidence="6 7" key="1">
    <citation type="submission" date="2021-07" db="EMBL/GenBank/DDBJ databases">
        <title>Whole Genome Sequence of Nocardia Iowensis.</title>
        <authorList>
            <person name="Lamm A."/>
            <person name="Collins-Fairclough A.M."/>
            <person name="Bunk B."/>
            <person name="Sproer C."/>
        </authorList>
    </citation>
    <scope>NUCLEOTIDE SEQUENCE [LARGE SCALE GENOMIC DNA]</scope>
    <source>
        <strain evidence="6 7">NRRL 5646</strain>
    </source>
</reference>
<keyword evidence="1" id="KW-0805">Transcription regulation</keyword>
<dbReference type="InterPro" id="IPR050950">
    <property type="entry name" value="HTH-type_LysR_regulators"/>
</dbReference>
<dbReference type="RefSeq" id="WP_218476847.1">
    <property type="nucleotide sequence ID" value="NZ_BAABJN010000015.1"/>
</dbReference>
<evidence type="ECO:0000256" key="4">
    <source>
        <dbReference type="SAM" id="MobiDB-lite"/>
    </source>
</evidence>
<dbReference type="PANTHER" id="PTHR30419">
    <property type="entry name" value="HTH-TYPE TRANSCRIPTIONAL REGULATOR YBHD"/>
    <property type="match status" value="1"/>
</dbReference>
<feature type="region of interest" description="Disordered" evidence="4">
    <location>
        <begin position="296"/>
        <end position="328"/>
    </location>
</feature>
<evidence type="ECO:0000259" key="5">
    <source>
        <dbReference type="PROSITE" id="PS50931"/>
    </source>
</evidence>
<feature type="compositionally biased region" description="Low complexity" evidence="4">
    <location>
        <begin position="296"/>
        <end position="317"/>
    </location>
</feature>
<keyword evidence="7" id="KW-1185">Reference proteome</keyword>
<dbReference type="InterPro" id="IPR005119">
    <property type="entry name" value="LysR_subst-bd"/>
</dbReference>
<evidence type="ECO:0000313" key="7">
    <source>
        <dbReference type="Proteomes" id="UP000694257"/>
    </source>
</evidence>
<accession>A0ABX8RYR1</accession>
<evidence type="ECO:0000256" key="2">
    <source>
        <dbReference type="ARBA" id="ARBA00023125"/>
    </source>
</evidence>
<dbReference type="Pfam" id="PF03466">
    <property type="entry name" value="LysR_substrate"/>
    <property type="match status" value="1"/>
</dbReference>
<sequence>MTNELDLDQLRTFVKIAERGSFSAAAQQLGITQPAVSLRIRQLETRLGLVLLERVGKRVRPTAAGAELLGHAARIEGAVAGALASMASYTEGTTGTVRLGTGETACVFLLPPILRDLRRRFPALELVVHTGNTDRLLQLLADNRIDLGFVTLPVPGRAFEVTPVLQDEFVLVAASDAEAPPARPTPAALAARPLVLFESGGSTRRLVDQWFARAGRTVKPVMELGSVAAIKELVGAGLGYAVLPEMAMPANDPGSRIRARPLAPRLHRTIGLVIRRDKPRTRGLQAVIDALQATGASGTSAGAPQSSTATPAASVAAEDTTFRTSFTA</sequence>
<dbReference type="InterPro" id="IPR000847">
    <property type="entry name" value="LysR_HTH_N"/>
</dbReference>
<evidence type="ECO:0000256" key="3">
    <source>
        <dbReference type="ARBA" id="ARBA00023163"/>
    </source>
</evidence>
<dbReference type="EMBL" id="CP078145">
    <property type="protein sequence ID" value="QXN94341.1"/>
    <property type="molecule type" value="Genomic_DNA"/>
</dbReference>
<protein>
    <submittedName>
        <fullName evidence="6">LysR family transcriptional regulator</fullName>
    </submittedName>
</protein>
<proteinExistence type="predicted"/>
<gene>
    <name evidence="6" type="ORF">KV110_15555</name>
</gene>
<evidence type="ECO:0000313" key="6">
    <source>
        <dbReference type="EMBL" id="QXN94341.1"/>
    </source>
</evidence>
<feature type="domain" description="HTH lysR-type" evidence="5">
    <location>
        <begin position="5"/>
        <end position="62"/>
    </location>
</feature>
<evidence type="ECO:0000256" key="1">
    <source>
        <dbReference type="ARBA" id="ARBA00023015"/>
    </source>
</evidence>
<dbReference type="Pfam" id="PF00126">
    <property type="entry name" value="HTH_1"/>
    <property type="match status" value="1"/>
</dbReference>
<dbReference type="Proteomes" id="UP000694257">
    <property type="component" value="Chromosome"/>
</dbReference>
<dbReference type="PROSITE" id="PS50931">
    <property type="entry name" value="HTH_LYSR"/>
    <property type="match status" value="1"/>
</dbReference>